<evidence type="ECO:0000256" key="1">
    <source>
        <dbReference type="SAM" id="MobiDB-lite"/>
    </source>
</evidence>
<dbReference type="Gramene" id="CDO98520">
    <property type="protein sequence ID" value="CDO98520"/>
    <property type="gene ID" value="GSCOC_T00022648001"/>
</dbReference>
<dbReference type="AlphaFoldDB" id="A0A068TQB2"/>
<dbReference type="OMA" id="MGINGEQ"/>
<reference evidence="3" key="1">
    <citation type="journal article" date="2014" name="Science">
        <title>The coffee genome provides insight into the convergent evolution of caffeine biosynthesis.</title>
        <authorList>
            <person name="Denoeud F."/>
            <person name="Carretero-Paulet L."/>
            <person name="Dereeper A."/>
            <person name="Droc G."/>
            <person name="Guyot R."/>
            <person name="Pietrella M."/>
            <person name="Zheng C."/>
            <person name="Alberti A."/>
            <person name="Anthony F."/>
            <person name="Aprea G."/>
            <person name="Aury J.M."/>
            <person name="Bento P."/>
            <person name="Bernard M."/>
            <person name="Bocs S."/>
            <person name="Campa C."/>
            <person name="Cenci A."/>
            <person name="Combes M.C."/>
            <person name="Crouzillat D."/>
            <person name="Da Silva C."/>
            <person name="Daddiego L."/>
            <person name="De Bellis F."/>
            <person name="Dussert S."/>
            <person name="Garsmeur O."/>
            <person name="Gayraud T."/>
            <person name="Guignon V."/>
            <person name="Jahn K."/>
            <person name="Jamilloux V."/>
            <person name="Joet T."/>
            <person name="Labadie K."/>
            <person name="Lan T."/>
            <person name="Leclercq J."/>
            <person name="Lepelley M."/>
            <person name="Leroy T."/>
            <person name="Li L.T."/>
            <person name="Librado P."/>
            <person name="Lopez L."/>
            <person name="Munoz A."/>
            <person name="Noel B."/>
            <person name="Pallavicini A."/>
            <person name="Perrotta G."/>
            <person name="Poncet V."/>
            <person name="Pot D."/>
            <person name="Priyono X."/>
            <person name="Rigoreau M."/>
            <person name="Rouard M."/>
            <person name="Rozas J."/>
            <person name="Tranchant-Dubreuil C."/>
            <person name="VanBuren R."/>
            <person name="Zhang Q."/>
            <person name="Andrade A.C."/>
            <person name="Argout X."/>
            <person name="Bertrand B."/>
            <person name="de Kochko A."/>
            <person name="Graziosi G."/>
            <person name="Henry R.J."/>
            <person name="Jayarama X."/>
            <person name="Ming R."/>
            <person name="Nagai C."/>
            <person name="Rounsley S."/>
            <person name="Sankoff D."/>
            <person name="Giuliano G."/>
            <person name="Albert V.A."/>
            <person name="Wincker P."/>
            <person name="Lashermes P."/>
        </authorList>
    </citation>
    <scope>NUCLEOTIDE SEQUENCE [LARGE SCALE GENOMIC DNA]</scope>
    <source>
        <strain evidence="3">cv. DH200-94</strain>
    </source>
</reference>
<dbReference type="Proteomes" id="UP000295252">
    <property type="component" value="Chromosome VI"/>
</dbReference>
<dbReference type="PANTHER" id="PTHR36078:SF2">
    <property type="entry name" value="OS09G0473966 PROTEIN"/>
    <property type="match status" value="1"/>
</dbReference>
<name>A0A068TQB2_COFCA</name>
<protein>
    <submittedName>
        <fullName evidence="2">Uncharacterized protein</fullName>
    </submittedName>
</protein>
<feature type="region of interest" description="Disordered" evidence="1">
    <location>
        <begin position="119"/>
        <end position="141"/>
    </location>
</feature>
<dbReference type="PhylomeDB" id="A0A068TQB2"/>
<proteinExistence type="predicted"/>
<keyword evidence="3" id="KW-1185">Reference proteome</keyword>
<dbReference type="InParanoid" id="A0A068TQB2"/>
<sequence length="141" mass="15367">MASTSASNSGLHSESASSPSLPPNKEEQDVSSENGALLEPKKEEPSKDMDNQEDKKKYENYVTQMTSYVTAKYFSDKTLYGGNIYDVKVNTDGQTVKASRLPPHQSYADPASFHELLNSVAKSEEETSADASNGKHSGKKN</sequence>
<gene>
    <name evidence="2" type="ORF">GSCOC_T00022648001</name>
</gene>
<evidence type="ECO:0000313" key="2">
    <source>
        <dbReference type="EMBL" id="CDO98520.1"/>
    </source>
</evidence>
<feature type="compositionally biased region" description="Basic and acidic residues" evidence="1">
    <location>
        <begin position="39"/>
        <end position="59"/>
    </location>
</feature>
<evidence type="ECO:0000313" key="3">
    <source>
        <dbReference type="Proteomes" id="UP000295252"/>
    </source>
</evidence>
<accession>A0A068TQB2</accession>
<dbReference type="EMBL" id="HG739086">
    <property type="protein sequence ID" value="CDO98520.1"/>
    <property type="molecule type" value="Genomic_DNA"/>
</dbReference>
<feature type="region of interest" description="Disordered" evidence="1">
    <location>
        <begin position="1"/>
        <end position="60"/>
    </location>
</feature>
<organism evidence="2 3">
    <name type="scientific">Coffea canephora</name>
    <name type="common">Robusta coffee</name>
    <dbReference type="NCBI Taxonomy" id="49390"/>
    <lineage>
        <taxon>Eukaryota</taxon>
        <taxon>Viridiplantae</taxon>
        <taxon>Streptophyta</taxon>
        <taxon>Embryophyta</taxon>
        <taxon>Tracheophyta</taxon>
        <taxon>Spermatophyta</taxon>
        <taxon>Magnoliopsida</taxon>
        <taxon>eudicotyledons</taxon>
        <taxon>Gunneridae</taxon>
        <taxon>Pentapetalae</taxon>
        <taxon>asterids</taxon>
        <taxon>lamiids</taxon>
        <taxon>Gentianales</taxon>
        <taxon>Rubiaceae</taxon>
        <taxon>Ixoroideae</taxon>
        <taxon>Gardenieae complex</taxon>
        <taxon>Bertiereae - Coffeeae clade</taxon>
        <taxon>Coffeeae</taxon>
        <taxon>Coffea</taxon>
    </lineage>
</organism>
<dbReference type="OrthoDB" id="1669448at2759"/>
<dbReference type="PANTHER" id="PTHR36078">
    <property type="entry name" value="BNACNNG21220D PROTEIN"/>
    <property type="match status" value="1"/>
</dbReference>
<feature type="compositionally biased region" description="Polar residues" evidence="1">
    <location>
        <begin position="1"/>
        <end position="19"/>
    </location>
</feature>